<comment type="function">
    <text evidence="9">Acts as an effector of RABF2A and RABF2B. Involved in vacuolar transport of storage proteins. Regulates membrane trafficking to protein storage vacuoles (PSVs). Binds specifically to phosphatidylinositol 3-monophosphate (PtdIns3P).</text>
</comment>
<dbReference type="SMART" id="SM00312">
    <property type="entry name" value="PX"/>
    <property type="match status" value="1"/>
</dbReference>
<dbReference type="Gramene" id="Manes.04G111600.1.v8.1">
    <property type="protein sequence ID" value="Manes.04G111600.1.v8.1.CDS"/>
    <property type="gene ID" value="Manes.04G111600.v8.1"/>
</dbReference>
<evidence type="ECO:0000259" key="12">
    <source>
        <dbReference type="PROSITE" id="PS50195"/>
    </source>
</evidence>
<dbReference type="Gene3D" id="3.30.1520.10">
    <property type="entry name" value="Phox-like domain"/>
    <property type="match status" value="1"/>
</dbReference>
<feature type="domain" description="PX" evidence="12">
    <location>
        <begin position="115"/>
        <end position="242"/>
    </location>
</feature>
<dbReference type="InterPro" id="IPR036871">
    <property type="entry name" value="PX_dom_sf"/>
</dbReference>
<keyword evidence="3" id="KW-0813">Transport</keyword>
<name>A0A2C9W2X7_MANES</name>
<evidence type="ECO:0000256" key="5">
    <source>
        <dbReference type="ARBA" id="ARBA00022753"/>
    </source>
</evidence>
<sequence>MMNIYAHDLSLLDFANFSEAVMDPISMSHHHRLYRSSSSSNPFIHGYHDEGEDGDTIPGDQISTKSVIPQPKSPPRHRHDGTSPLPLGMDWSLPPRKWDGRDTIWPHDPHTGWSYCVTVPAWILLPKSRGSDPVAFYRVQVGIQSPEGITTTRGILRRYSDFLNLLSELKKAFPGKALPPAPPKKILSRKNRTLLEERRCSLEDWMEKLLSDIDISRSAPVGTFLELEAAVRLFFDDANRQNLDANSSASNIVPAALLQTNSDVSTLAGSLSVASDNGNDSPEISVLGTPRAAKDSSVDFGMETSTSEQNATDSMEMIFNKKSMENLENFSCWKMYAGREKNIASRDTLAENIPRATSFLGEGNEPLHGLEYQRFDGYVRRPSTESTGSDLSSLKASEVLNFGVGNLSVDDCLDIPEGSETHKITDSPVSLNSKFPREALVAFLSDDRQKLNRVLDTMLQRLVTAKTDMEDLVARLNQEVAVRQFLKTKVKDLEVDLETTRNNCKENMQQAVLIERERFTQMQWDVEELRRQCLEMEMKLKSEQDERAHAESAKVSITQENEMLLQQLNAARKELENLHKHHEEMELKSKADVKLLVKEVKTLRSSQSDLKQELSHLMKEKIEIERGLQREKQRVQVVATANVKLLHECEILRSRLEECSVNFLIEEEDKLIVDTSSPSDAIDLLATSDNRIGLLLAEAQLLAQDVENSVAILDETCDANASDRVEDELRKLLTEVFVDNARLRMQVNSVIRCALNAHLKSDKDDDVEEENPLRKTVLSKFLER</sequence>
<dbReference type="OrthoDB" id="76516at2759"/>
<evidence type="ECO:0000256" key="1">
    <source>
        <dbReference type="ARBA" id="ARBA00004481"/>
    </source>
</evidence>
<evidence type="ECO:0000256" key="6">
    <source>
        <dbReference type="ARBA" id="ARBA00022927"/>
    </source>
</evidence>
<dbReference type="InterPro" id="IPR044588">
    <property type="entry name" value="EREX-like"/>
</dbReference>
<keyword evidence="7 10" id="KW-0175">Coiled coil</keyword>
<comment type="subcellular location">
    <subcellularLocation>
        <location evidence="2">Cytoplasm</location>
        <location evidence="2">Cytosol</location>
    </subcellularLocation>
    <subcellularLocation>
        <location evidence="1">Endosome membrane</location>
        <topology evidence="1">Peripheral membrane protein</topology>
    </subcellularLocation>
</comment>
<evidence type="ECO:0000256" key="11">
    <source>
        <dbReference type="SAM" id="MobiDB-lite"/>
    </source>
</evidence>
<keyword evidence="4" id="KW-0963">Cytoplasm</keyword>
<proteinExistence type="predicted"/>
<dbReference type="GO" id="GO:0005829">
    <property type="term" value="C:cytosol"/>
    <property type="evidence" value="ECO:0007669"/>
    <property type="project" value="UniProtKB-SubCell"/>
</dbReference>
<dbReference type="AlphaFoldDB" id="A0A2C9W2X7"/>
<keyword evidence="14" id="KW-1185">Reference proteome</keyword>
<dbReference type="PANTHER" id="PTHR46856:SF3">
    <property type="entry name" value="PX DOMAIN-CONTAINING PROTEIN EREX"/>
    <property type="match status" value="1"/>
</dbReference>
<evidence type="ECO:0000256" key="3">
    <source>
        <dbReference type="ARBA" id="ARBA00022448"/>
    </source>
</evidence>
<evidence type="ECO:0000256" key="9">
    <source>
        <dbReference type="ARBA" id="ARBA00055681"/>
    </source>
</evidence>
<protein>
    <recommendedName>
        <fullName evidence="12">PX domain-containing protein</fullName>
    </recommendedName>
</protein>
<feature type="region of interest" description="Disordered" evidence="11">
    <location>
        <begin position="44"/>
        <end position="86"/>
    </location>
</feature>
<dbReference type="GO" id="GO:0035091">
    <property type="term" value="F:phosphatidylinositol binding"/>
    <property type="evidence" value="ECO:0007669"/>
    <property type="project" value="InterPro"/>
</dbReference>
<keyword evidence="8" id="KW-0472">Membrane</keyword>
<dbReference type="PROSITE" id="PS50195">
    <property type="entry name" value="PX"/>
    <property type="match status" value="1"/>
</dbReference>
<keyword evidence="5" id="KW-0967">Endosome</keyword>
<evidence type="ECO:0000313" key="14">
    <source>
        <dbReference type="Proteomes" id="UP000091857"/>
    </source>
</evidence>
<comment type="caution">
    <text evidence="13">The sequence shown here is derived from an EMBL/GenBank/DDBJ whole genome shotgun (WGS) entry which is preliminary data.</text>
</comment>
<dbReference type="FunFam" id="3.30.1520.10:FF:000060">
    <property type="entry name" value="Phox (PX) domain-containing protein"/>
    <property type="match status" value="1"/>
</dbReference>
<evidence type="ECO:0000256" key="4">
    <source>
        <dbReference type="ARBA" id="ARBA00022490"/>
    </source>
</evidence>
<evidence type="ECO:0000256" key="8">
    <source>
        <dbReference type="ARBA" id="ARBA00023136"/>
    </source>
</evidence>
<dbReference type="InterPro" id="IPR001683">
    <property type="entry name" value="PX_dom"/>
</dbReference>
<dbReference type="EMBL" id="CM004390">
    <property type="protein sequence ID" value="OAY52791.1"/>
    <property type="molecule type" value="Genomic_DNA"/>
</dbReference>
<dbReference type="GO" id="GO:0010008">
    <property type="term" value="C:endosome membrane"/>
    <property type="evidence" value="ECO:0000318"/>
    <property type="project" value="GO_Central"/>
</dbReference>
<evidence type="ECO:0000256" key="7">
    <source>
        <dbReference type="ARBA" id="ARBA00023054"/>
    </source>
</evidence>
<feature type="coiled-coil region" evidence="10">
    <location>
        <begin position="459"/>
        <end position="620"/>
    </location>
</feature>
<dbReference type="PANTHER" id="PTHR46856">
    <property type="entry name" value="PX DOMAIN-CONTAINING PROTEIN EREL1-RELATED"/>
    <property type="match status" value="1"/>
</dbReference>
<dbReference type="STRING" id="3983.A0A2C9W2X7"/>
<evidence type="ECO:0000256" key="2">
    <source>
        <dbReference type="ARBA" id="ARBA00004514"/>
    </source>
</evidence>
<dbReference type="Proteomes" id="UP000091857">
    <property type="component" value="Chromosome 4"/>
</dbReference>
<dbReference type="SUPFAM" id="SSF64268">
    <property type="entry name" value="PX domain"/>
    <property type="match status" value="1"/>
</dbReference>
<reference evidence="14" key="1">
    <citation type="journal article" date="2016" name="Nat. Biotechnol.">
        <title>Sequencing wild and cultivated cassava and related species reveals extensive interspecific hybridization and genetic diversity.</title>
        <authorList>
            <person name="Bredeson J.V."/>
            <person name="Lyons J.B."/>
            <person name="Prochnik S.E."/>
            <person name="Wu G.A."/>
            <person name="Ha C.M."/>
            <person name="Edsinger-Gonzales E."/>
            <person name="Grimwood J."/>
            <person name="Schmutz J."/>
            <person name="Rabbi I.Y."/>
            <person name="Egesi C."/>
            <person name="Nauluvula P."/>
            <person name="Lebot V."/>
            <person name="Ndunguru J."/>
            <person name="Mkamilo G."/>
            <person name="Bart R.S."/>
            <person name="Setter T.L."/>
            <person name="Gleadow R.M."/>
            <person name="Kulakow P."/>
            <person name="Ferguson M.E."/>
            <person name="Rounsley S."/>
            <person name="Rokhsar D.S."/>
        </authorList>
    </citation>
    <scope>NUCLEOTIDE SEQUENCE [LARGE SCALE GENOMIC DNA]</scope>
    <source>
        <strain evidence="14">cv. AM560-2</strain>
    </source>
</reference>
<evidence type="ECO:0000313" key="13">
    <source>
        <dbReference type="EMBL" id="OAY52791.1"/>
    </source>
</evidence>
<organism evidence="13 14">
    <name type="scientific">Manihot esculenta</name>
    <name type="common">Cassava</name>
    <name type="synonym">Jatropha manihot</name>
    <dbReference type="NCBI Taxonomy" id="3983"/>
    <lineage>
        <taxon>Eukaryota</taxon>
        <taxon>Viridiplantae</taxon>
        <taxon>Streptophyta</taxon>
        <taxon>Embryophyta</taxon>
        <taxon>Tracheophyta</taxon>
        <taxon>Spermatophyta</taxon>
        <taxon>Magnoliopsida</taxon>
        <taxon>eudicotyledons</taxon>
        <taxon>Gunneridae</taxon>
        <taxon>Pentapetalae</taxon>
        <taxon>rosids</taxon>
        <taxon>fabids</taxon>
        <taxon>Malpighiales</taxon>
        <taxon>Euphorbiaceae</taxon>
        <taxon>Crotonoideae</taxon>
        <taxon>Manihoteae</taxon>
        <taxon>Manihot</taxon>
    </lineage>
</organism>
<accession>A0A2C9W2X7</accession>
<gene>
    <name evidence="13" type="ORF">MANES_04G111600v8</name>
</gene>
<dbReference type="GO" id="GO:0015031">
    <property type="term" value="P:protein transport"/>
    <property type="evidence" value="ECO:0000318"/>
    <property type="project" value="GO_Central"/>
</dbReference>
<evidence type="ECO:0000256" key="10">
    <source>
        <dbReference type="SAM" id="Coils"/>
    </source>
</evidence>
<keyword evidence="6" id="KW-0653">Protein transport</keyword>
<dbReference type="Pfam" id="PF00787">
    <property type="entry name" value="PX"/>
    <property type="match status" value="1"/>
</dbReference>